<accession>A0ABP6YQ47</accession>
<reference evidence="2" key="1">
    <citation type="journal article" date="2019" name="Int. J. Syst. Evol. Microbiol.">
        <title>The Global Catalogue of Microorganisms (GCM) 10K type strain sequencing project: providing services to taxonomists for standard genome sequencing and annotation.</title>
        <authorList>
            <consortium name="The Broad Institute Genomics Platform"/>
            <consortium name="The Broad Institute Genome Sequencing Center for Infectious Disease"/>
            <person name="Wu L."/>
            <person name="Ma J."/>
        </authorList>
    </citation>
    <scope>NUCLEOTIDE SEQUENCE [LARGE SCALE GENOMIC DNA]</scope>
    <source>
        <strain evidence="2">JCM 16898</strain>
    </source>
</reference>
<sequence length="78" mass="8834">MASQWHGDNEVASCHGPEAFVTDAVRETSRYHQDPECLENMGIIVTIQVLEYDDFLALLVEEVDDLVKVFVKVGVVRR</sequence>
<comment type="caution">
    <text evidence="1">The sequence shown here is derived from an EMBL/GenBank/DDBJ whole genome shotgun (WGS) entry which is preliminary data.</text>
</comment>
<gene>
    <name evidence="1" type="ORF">GCM10022222_84610</name>
</gene>
<evidence type="ECO:0000313" key="1">
    <source>
        <dbReference type="EMBL" id="GAA3586985.1"/>
    </source>
</evidence>
<organism evidence="1 2">
    <name type="scientific">Amycolatopsis ultiminotia</name>
    <dbReference type="NCBI Taxonomy" id="543629"/>
    <lineage>
        <taxon>Bacteria</taxon>
        <taxon>Bacillati</taxon>
        <taxon>Actinomycetota</taxon>
        <taxon>Actinomycetes</taxon>
        <taxon>Pseudonocardiales</taxon>
        <taxon>Pseudonocardiaceae</taxon>
        <taxon>Amycolatopsis</taxon>
    </lineage>
</organism>
<name>A0ABP6YQ47_9PSEU</name>
<keyword evidence="2" id="KW-1185">Reference proteome</keyword>
<evidence type="ECO:0000313" key="2">
    <source>
        <dbReference type="Proteomes" id="UP001500689"/>
    </source>
</evidence>
<dbReference type="EMBL" id="BAAAZN010000034">
    <property type="protein sequence ID" value="GAA3586985.1"/>
    <property type="molecule type" value="Genomic_DNA"/>
</dbReference>
<protein>
    <submittedName>
        <fullName evidence="1">Uncharacterized protein</fullName>
    </submittedName>
</protein>
<dbReference type="Proteomes" id="UP001500689">
    <property type="component" value="Unassembled WGS sequence"/>
</dbReference>
<proteinExistence type="predicted"/>